<proteinExistence type="predicted"/>
<evidence type="ECO:0000313" key="4">
    <source>
        <dbReference type="Proteomes" id="UP000822476"/>
    </source>
</evidence>
<feature type="transmembrane region" description="Helical" evidence="2">
    <location>
        <begin position="59"/>
        <end position="80"/>
    </location>
</feature>
<dbReference type="EMBL" id="JTDE01009391">
    <property type="protein sequence ID" value="KAF7234476.1"/>
    <property type="molecule type" value="Genomic_DNA"/>
</dbReference>
<keyword evidence="2" id="KW-1133">Transmembrane helix</keyword>
<name>A0A8S9YDQ8_9TREM</name>
<dbReference type="AlphaFoldDB" id="A0A8S9YDQ8"/>
<evidence type="ECO:0000256" key="1">
    <source>
        <dbReference type="SAM" id="MobiDB-lite"/>
    </source>
</evidence>
<organism evidence="3 4">
    <name type="scientific">Paragonimus skrjabini miyazakii</name>
    <dbReference type="NCBI Taxonomy" id="59628"/>
    <lineage>
        <taxon>Eukaryota</taxon>
        <taxon>Metazoa</taxon>
        <taxon>Spiralia</taxon>
        <taxon>Lophotrochozoa</taxon>
        <taxon>Platyhelminthes</taxon>
        <taxon>Trematoda</taxon>
        <taxon>Digenea</taxon>
        <taxon>Plagiorchiida</taxon>
        <taxon>Troglotremata</taxon>
        <taxon>Troglotrematidae</taxon>
        <taxon>Paragonimus</taxon>
    </lineage>
</organism>
<keyword evidence="4" id="KW-1185">Reference proteome</keyword>
<reference evidence="3" key="1">
    <citation type="submission" date="2019-07" db="EMBL/GenBank/DDBJ databases">
        <title>Annotation for the trematode Paragonimus miyazaki's.</title>
        <authorList>
            <person name="Choi Y.-J."/>
        </authorList>
    </citation>
    <scope>NUCLEOTIDE SEQUENCE</scope>
    <source>
        <strain evidence="3">Japan</strain>
    </source>
</reference>
<feature type="region of interest" description="Disordered" evidence="1">
    <location>
        <begin position="294"/>
        <end position="324"/>
    </location>
</feature>
<keyword evidence="2" id="KW-0812">Transmembrane</keyword>
<comment type="caution">
    <text evidence="3">The sequence shown here is derived from an EMBL/GenBank/DDBJ whole genome shotgun (WGS) entry which is preliminary data.</text>
</comment>
<evidence type="ECO:0000313" key="3">
    <source>
        <dbReference type="EMBL" id="KAF7234476.1"/>
    </source>
</evidence>
<dbReference type="Proteomes" id="UP000822476">
    <property type="component" value="Unassembled WGS sequence"/>
</dbReference>
<feature type="compositionally biased region" description="Basic and acidic residues" evidence="1">
    <location>
        <begin position="248"/>
        <end position="257"/>
    </location>
</feature>
<protein>
    <submittedName>
        <fullName evidence="3">Uncharacterized protein</fullName>
    </submittedName>
</protein>
<gene>
    <name evidence="3" type="ORF">EG68_11753</name>
</gene>
<evidence type="ECO:0000256" key="2">
    <source>
        <dbReference type="SAM" id="Phobius"/>
    </source>
</evidence>
<keyword evidence="2" id="KW-0472">Membrane</keyword>
<accession>A0A8S9YDQ8</accession>
<dbReference type="OrthoDB" id="6263142at2759"/>
<feature type="compositionally biased region" description="Polar residues" evidence="1">
    <location>
        <begin position="300"/>
        <end position="319"/>
    </location>
</feature>
<feature type="region of interest" description="Disordered" evidence="1">
    <location>
        <begin position="235"/>
        <end position="257"/>
    </location>
</feature>
<sequence length="367" mass="43000">MSFYTEDDVIIDPAFRDADAYLVHYDYDLLGTPLGVVRNYVRNPVGFVRDKITTYKFELVFSSAIFFLLWLSYLLIRYAITKCLGIWRAMLLYWREVRKARVETKKRASQGLPVDHDIKAVALYRVLTQIHRIQSAVSKTVIPDSLITYEAIRFALETVWPTGPGLQTLAEANPFRSFENEPIEGEAEDRELEEMLSKLGMMLGEEEEEEGELREEWDREDHEIGKWSDHEYRIEERGESEPSVVLGHPEDNSRTDEINHGYMDVYSYDEYNIADWEDEEEDLNRHNVNAVRSSDPCERSINQTGGNNCRTHARTSAQLSKKGPTIDGRRFVRWKMDDVSHREPSTNQERLSLQQKMKYQRGNHWRY</sequence>